<name>A0A8T0N3W5_PANVG</name>
<protein>
    <submittedName>
        <fullName evidence="2">Uncharacterized protein</fullName>
    </submittedName>
</protein>
<evidence type="ECO:0000313" key="3">
    <source>
        <dbReference type="Proteomes" id="UP000823388"/>
    </source>
</evidence>
<dbReference type="Proteomes" id="UP000823388">
    <property type="component" value="Chromosome 9N"/>
</dbReference>
<comment type="caution">
    <text evidence="2">The sequence shown here is derived from an EMBL/GenBank/DDBJ whole genome shotgun (WGS) entry which is preliminary data.</text>
</comment>
<dbReference type="AlphaFoldDB" id="A0A8T0N3W5"/>
<keyword evidence="1" id="KW-0732">Signal</keyword>
<proteinExistence type="predicted"/>
<sequence>MGAQGGFMLCFIFCSCETLTCSCEVYEICN</sequence>
<gene>
    <name evidence="2" type="ORF">PVAP13_9NG697814</name>
</gene>
<dbReference type="EMBL" id="CM029054">
    <property type="protein sequence ID" value="KAG2541736.1"/>
    <property type="molecule type" value="Genomic_DNA"/>
</dbReference>
<feature type="signal peptide" evidence="1">
    <location>
        <begin position="1"/>
        <end position="22"/>
    </location>
</feature>
<feature type="chain" id="PRO_5035929353" evidence="1">
    <location>
        <begin position="23"/>
        <end position="30"/>
    </location>
</feature>
<evidence type="ECO:0000313" key="2">
    <source>
        <dbReference type="EMBL" id="KAG2541736.1"/>
    </source>
</evidence>
<keyword evidence="3" id="KW-1185">Reference proteome</keyword>
<accession>A0A8T0N3W5</accession>
<evidence type="ECO:0000256" key="1">
    <source>
        <dbReference type="SAM" id="SignalP"/>
    </source>
</evidence>
<organism evidence="2 3">
    <name type="scientific">Panicum virgatum</name>
    <name type="common">Blackwell switchgrass</name>
    <dbReference type="NCBI Taxonomy" id="38727"/>
    <lineage>
        <taxon>Eukaryota</taxon>
        <taxon>Viridiplantae</taxon>
        <taxon>Streptophyta</taxon>
        <taxon>Embryophyta</taxon>
        <taxon>Tracheophyta</taxon>
        <taxon>Spermatophyta</taxon>
        <taxon>Magnoliopsida</taxon>
        <taxon>Liliopsida</taxon>
        <taxon>Poales</taxon>
        <taxon>Poaceae</taxon>
        <taxon>PACMAD clade</taxon>
        <taxon>Panicoideae</taxon>
        <taxon>Panicodae</taxon>
        <taxon>Paniceae</taxon>
        <taxon>Panicinae</taxon>
        <taxon>Panicum</taxon>
        <taxon>Panicum sect. Hiantes</taxon>
    </lineage>
</organism>
<reference evidence="2" key="1">
    <citation type="submission" date="2020-05" db="EMBL/GenBank/DDBJ databases">
        <title>WGS assembly of Panicum virgatum.</title>
        <authorList>
            <person name="Lovell J.T."/>
            <person name="Jenkins J."/>
            <person name="Shu S."/>
            <person name="Juenger T.E."/>
            <person name="Schmutz J."/>
        </authorList>
    </citation>
    <scope>NUCLEOTIDE SEQUENCE</scope>
    <source>
        <strain evidence="2">AP13</strain>
    </source>
</reference>